<evidence type="ECO:0000256" key="9">
    <source>
        <dbReference type="RuleBase" id="RU367158"/>
    </source>
</evidence>
<dbReference type="PANTHER" id="PTHR43762:SF1">
    <property type="entry name" value="D-ARABINONO-1,4-LACTONE OXIDASE"/>
    <property type="match status" value="1"/>
</dbReference>
<keyword evidence="13" id="KW-1185">Reference proteome</keyword>
<comment type="similarity">
    <text evidence="3 9">Belongs to the oxygen-dependent FAD-linked oxidoreductase family.</text>
</comment>
<comment type="pathway">
    <text evidence="2 9">Cofactor biosynthesis; D-erythroascorbate biosynthesis; dehydro-D-arabinono-1,4-lactone from D-arabinose: step 2/2.</text>
</comment>
<comment type="subcellular location">
    <subcellularLocation>
        <location evidence="9">Mitochondrion membrane</location>
    </subcellularLocation>
</comment>
<keyword evidence="6 9" id="KW-0274">FAD</keyword>
<comment type="catalytic activity">
    <reaction evidence="9">
        <text>D-arabinono-1,4-lactone + O2 = dehydro-D-arabinono-1,4-lactone + H2O2 + H(+)</text>
        <dbReference type="Rhea" id="RHEA:23756"/>
        <dbReference type="ChEBI" id="CHEBI:15378"/>
        <dbReference type="ChEBI" id="CHEBI:15379"/>
        <dbReference type="ChEBI" id="CHEBI:16240"/>
        <dbReference type="ChEBI" id="CHEBI:16292"/>
        <dbReference type="ChEBI" id="CHEBI:58277"/>
        <dbReference type="EC" id="1.1.3.37"/>
    </reaction>
</comment>
<dbReference type="PROSITE" id="PS51387">
    <property type="entry name" value="FAD_PCMH"/>
    <property type="match status" value="1"/>
</dbReference>
<dbReference type="InterPro" id="IPR006093">
    <property type="entry name" value="Oxy_OxRdtase_FAD_BS"/>
</dbReference>
<evidence type="ECO:0000256" key="2">
    <source>
        <dbReference type="ARBA" id="ARBA00005083"/>
    </source>
</evidence>
<gene>
    <name evidence="12" type="primary">ALO1_1</name>
    <name evidence="12" type="ORF">LTR91_010259</name>
</gene>
<dbReference type="Gene3D" id="3.30.465.10">
    <property type="match status" value="1"/>
</dbReference>
<dbReference type="InterPro" id="IPR010031">
    <property type="entry name" value="FAD_lactone_oxidase-like"/>
</dbReference>
<dbReference type="Pfam" id="PF01565">
    <property type="entry name" value="FAD_binding_4"/>
    <property type="match status" value="1"/>
</dbReference>
<feature type="region of interest" description="Disordered" evidence="10">
    <location>
        <begin position="570"/>
        <end position="657"/>
    </location>
</feature>
<dbReference type="InterPro" id="IPR030654">
    <property type="entry name" value="Sugar_lactone_oxidase"/>
</dbReference>
<sequence>MVSRVHSYHDDDAECELRLDTECCARKHHRRLLHASVSTILLHSDHTVQYVPDMDNIQLEIARTDPSTPFRATTHHTHYTWAKTFSSRPELYIQPQTLPEIQKVVNLARKCRRRIVVVGCGHSPSILTCTSSWMVNLDGYRRLLKVDRQKKTLLVEAGIRLRQLNDEANKVGLTIPNLGSIHDQSIAGAIATATHGSSLKHGLMSESVKSLRIVLANGQAVRCSSEQNQELFRAALVSLGALGIVVEVEYEMTDACNIEWTQSLETLSHVLDTWDSTLWASKEFTRVWWMPYMKRAIIWSAEKTSLPERAAESNFYGGAIGFHTYHNLLYLSNYVLAILPWVEWFVFGMQYGFRTGITTSAVEPLRSGLLMNCLYSQFVNEWALPLSKGPEVITRLSAWINGEGDQGRVPFSNKGLYVHCPIEVRVSDTSRNEPRPYLDNTSPDEATLYLNATLYRPYLRDPPCKDRYYEAFEWLMREVGAKPHYAKNWQFTSSEYIGEAFGENLKTWTKIRNEADPEGMFLGEWHRQAFGLGLGKEAPFALEERQVQTEPFKPGSCLFWKGELSASNGPAVAADEKRPLSSPTTKHAPESPSVASSSGESFDMMHGAEAEKSAMFTPSASEFEDEDDEGDETDRDEKRYHGNPKQGWDGTKVFDKM</sequence>
<organism evidence="12 13">
    <name type="scientific">Friedmanniomyces endolithicus</name>
    <dbReference type="NCBI Taxonomy" id="329885"/>
    <lineage>
        <taxon>Eukaryota</taxon>
        <taxon>Fungi</taxon>
        <taxon>Dikarya</taxon>
        <taxon>Ascomycota</taxon>
        <taxon>Pezizomycotina</taxon>
        <taxon>Dothideomycetes</taxon>
        <taxon>Dothideomycetidae</taxon>
        <taxon>Mycosphaerellales</taxon>
        <taxon>Teratosphaeriaceae</taxon>
        <taxon>Friedmanniomyces</taxon>
    </lineage>
</organism>
<dbReference type="SUPFAM" id="SSF56176">
    <property type="entry name" value="FAD-binding/transporter-associated domain-like"/>
    <property type="match status" value="1"/>
</dbReference>
<evidence type="ECO:0000313" key="12">
    <source>
        <dbReference type="EMBL" id="KAK0986211.1"/>
    </source>
</evidence>
<proteinExistence type="inferred from homology"/>
<keyword evidence="5 9" id="KW-0285">Flavoprotein</keyword>
<dbReference type="PANTHER" id="PTHR43762">
    <property type="entry name" value="L-GULONOLACTONE OXIDASE"/>
    <property type="match status" value="1"/>
</dbReference>
<dbReference type="GO" id="GO:0031966">
    <property type="term" value="C:mitochondrial membrane"/>
    <property type="evidence" value="ECO:0007669"/>
    <property type="project" value="UniProtKB-SubCell"/>
</dbReference>
<dbReference type="EMBL" id="JAUJLE010000088">
    <property type="protein sequence ID" value="KAK0986211.1"/>
    <property type="molecule type" value="Genomic_DNA"/>
</dbReference>
<evidence type="ECO:0000256" key="1">
    <source>
        <dbReference type="ARBA" id="ARBA00001974"/>
    </source>
</evidence>
<evidence type="ECO:0000256" key="10">
    <source>
        <dbReference type="SAM" id="MobiDB-lite"/>
    </source>
</evidence>
<feature type="compositionally biased region" description="Acidic residues" evidence="10">
    <location>
        <begin position="622"/>
        <end position="634"/>
    </location>
</feature>
<dbReference type="Gene3D" id="3.30.70.2520">
    <property type="match status" value="1"/>
</dbReference>
<dbReference type="NCBIfam" id="TIGR01678">
    <property type="entry name" value="FAD_lactone_ox"/>
    <property type="match status" value="1"/>
</dbReference>
<dbReference type="InterPro" id="IPR036318">
    <property type="entry name" value="FAD-bd_PCMH-like_sf"/>
</dbReference>
<dbReference type="AlphaFoldDB" id="A0AAN6KJ71"/>
<dbReference type="PROSITE" id="PS00862">
    <property type="entry name" value="OX2_COVAL_FAD"/>
    <property type="match status" value="1"/>
</dbReference>
<evidence type="ECO:0000256" key="7">
    <source>
        <dbReference type="ARBA" id="ARBA00023002"/>
    </source>
</evidence>
<evidence type="ECO:0000256" key="8">
    <source>
        <dbReference type="ARBA" id="ARBA00033418"/>
    </source>
</evidence>
<evidence type="ECO:0000313" key="13">
    <source>
        <dbReference type="Proteomes" id="UP001175353"/>
    </source>
</evidence>
<dbReference type="Proteomes" id="UP001175353">
    <property type="component" value="Unassembled WGS sequence"/>
</dbReference>
<comment type="cofactor">
    <cofactor evidence="1 9">
        <name>FAD</name>
        <dbReference type="ChEBI" id="CHEBI:57692"/>
    </cofactor>
</comment>
<evidence type="ECO:0000256" key="3">
    <source>
        <dbReference type="ARBA" id="ARBA00005466"/>
    </source>
</evidence>
<evidence type="ECO:0000259" key="11">
    <source>
        <dbReference type="PROSITE" id="PS51387"/>
    </source>
</evidence>
<feature type="domain" description="FAD-binding PCMH-type" evidence="11">
    <location>
        <begin position="85"/>
        <end position="255"/>
    </location>
</feature>
<evidence type="ECO:0000256" key="6">
    <source>
        <dbReference type="ARBA" id="ARBA00022827"/>
    </source>
</evidence>
<accession>A0AAN6KJ71</accession>
<feature type="compositionally biased region" description="Low complexity" evidence="10">
    <location>
        <begin position="590"/>
        <end position="601"/>
    </location>
</feature>
<dbReference type="InterPro" id="IPR016166">
    <property type="entry name" value="FAD-bd_PCMH"/>
</dbReference>
<dbReference type="InterPro" id="IPR007173">
    <property type="entry name" value="ALO_C"/>
</dbReference>
<dbReference type="EC" id="1.1.3.37" evidence="4 9"/>
<evidence type="ECO:0000256" key="4">
    <source>
        <dbReference type="ARBA" id="ARBA00013136"/>
    </source>
</evidence>
<keyword evidence="9" id="KW-0496">Mitochondrion</keyword>
<protein>
    <recommendedName>
        <fullName evidence="4 9">D-arabinono-1,4-lactone oxidase</fullName>
        <shortName evidence="9">ALO</shortName>
        <ecNumber evidence="4 9">1.1.3.37</ecNumber>
    </recommendedName>
    <alternativeName>
        <fullName evidence="8 9">L-galactono-gamma-lactone oxidase</fullName>
    </alternativeName>
</protein>
<dbReference type="InterPro" id="IPR016169">
    <property type="entry name" value="FAD-bd_PCMH_sub2"/>
</dbReference>
<keyword evidence="7 9" id="KW-0560">Oxidoreductase</keyword>
<dbReference type="InterPro" id="IPR006094">
    <property type="entry name" value="Oxid_FAD_bind_N"/>
</dbReference>
<dbReference type="Gene3D" id="3.30.43.10">
    <property type="entry name" value="Uridine Diphospho-n-acetylenolpyruvylglucosamine Reductase, domain 2"/>
    <property type="match status" value="1"/>
</dbReference>
<dbReference type="InterPro" id="IPR016167">
    <property type="entry name" value="FAD-bd_PCMH_sub1"/>
</dbReference>
<dbReference type="GO" id="GO:0003885">
    <property type="term" value="F:D-arabinono-1,4-lactone oxidase activity"/>
    <property type="evidence" value="ECO:0007669"/>
    <property type="project" value="UniProtKB-UniRule"/>
</dbReference>
<dbReference type="GO" id="GO:0071949">
    <property type="term" value="F:FAD binding"/>
    <property type="evidence" value="ECO:0007669"/>
    <property type="project" value="UniProtKB-UniRule"/>
</dbReference>
<evidence type="ECO:0000256" key="5">
    <source>
        <dbReference type="ARBA" id="ARBA00022630"/>
    </source>
</evidence>
<comment type="caution">
    <text evidence="12">The sequence shown here is derived from an EMBL/GenBank/DDBJ whole genome shotgun (WGS) entry which is preliminary data.</text>
</comment>
<name>A0AAN6KJ71_9PEZI</name>
<dbReference type="Pfam" id="PF04030">
    <property type="entry name" value="ALO"/>
    <property type="match status" value="1"/>
</dbReference>
<reference evidence="12" key="1">
    <citation type="submission" date="2023-06" db="EMBL/GenBank/DDBJ databases">
        <title>Black Yeasts Isolated from many extreme environments.</title>
        <authorList>
            <person name="Coleine C."/>
            <person name="Stajich J.E."/>
            <person name="Selbmann L."/>
        </authorList>
    </citation>
    <scope>NUCLEOTIDE SEQUENCE</scope>
    <source>
        <strain evidence="12">CCFEE 5200</strain>
    </source>
</reference>